<comment type="subcellular location">
    <subcellularLocation>
        <location evidence="1">Endoplasmic reticulum</location>
    </subcellularLocation>
</comment>
<evidence type="ECO:0000256" key="2">
    <source>
        <dbReference type="ARBA" id="ARBA00009358"/>
    </source>
</evidence>
<evidence type="ECO:0000256" key="7">
    <source>
        <dbReference type="ARBA" id="ARBA00022892"/>
    </source>
</evidence>
<evidence type="ECO:0000313" key="12">
    <source>
        <dbReference type="Proteomes" id="UP000094527"/>
    </source>
</evidence>
<name>A0A1D2MV44_ORCCI</name>
<dbReference type="PANTHER" id="PTHR13923:SF11">
    <property type="entry name" value="SECRETORY 31, ISOFORM D"/>
    <property type="match status" value="1"/>
</dbReference>
<evidence type="ECO:0000256" key="9">
    <source>
        <dbReference type="PROSITE-ProRule" id="PRU00221"/>
    </source>
</evidence>
<feature type="compositionally biased region" description="Polar residues" evidence="10">
    <location>
        <begin position="772"/>
        <end position="787"/>
    </location>
</feature>
<dbReference type="GO" id="GO:0005198">
    <property type="term" value="F:structural molecule activity"/>
    <property type="evidence" value="ECO:0007669"/>
    <property type="project" value="TreeGrafter"/>
</dbReference>
<dbReference type="STRING" id="48709.A0A1D2MV44"/>
<dbReference type="SMART" id="SM00320">
    <property type="entry name" value="WD40"/>
    <property type="match status" value="4"/>
</dbReference>
<dbReference type="OrthoDB" id="542917at2759"/>
<dbReference type="OMA" id="HMASTEW"/>
<dbReference type="InterPro" id="IPR040251">
    <property type="entry name" value="SEC31-like"/>
</dbReference>
<evidence type="ECO:0000256" key="5">
    <source>
        <dbReference type="ARBA" id="ARBA00022737"/>
    </source>
</evidence>
<sequence>MKIKEIDRTASIAWSPAKLDNIYLAAGTAAQQLDSSFSTNAALELYQLNVNEPVVNCQFVIQCFLGCHGVGGEKNEYPAGLIVGGCDGGVMQVFNAYKLFQNEDPIVLTKSKHAGPVRALDFNCFRPNLIASGASESEIFIWDLTNPKVPMSPGAKIQPADDVTDLEWNKQVEHILASTFPARCVVWDLRKNEPVIKVSDATSRIRYKCVRWHPEVATQMCLASEDDASPVIQLWDLRYATSPLRVIQGHQRGILGMSWCAQDPELLLSCGKDSRILCWNPNYAHAGYEMVLDIPTSSQWSFDVSFCPKNPIVVSSCTFDGRISMYGLSGGAQQPVTSSKLADSFPGMDMSMSHAPLPTQPTSSQQLRDPPKWMKRPSGVSFAFGGRLISFQNVRTPSTQAGQPDKVTGNVNISQIVTLPEFIDRSKKLEEALQTGSLEYYCSEKARVATDSQEARIWEFLQASFSQNPRQAYVALLGFNTSEMTTKLQEIVNTGDIDALTNDFDALGNANVNDNLGALSGYQNGIGGLDKPEKIPEFSVPTDDSTDGRINQALLCGNIDLAVYLCLDNERWADALLLASKGSSELMFKAQMKYFEKVKGKSTNMIRAVVRQDLNHLVSNCELESWKQVLATALTYADETEFQTVAETLGQRLLGTKNDNLVQGALLCFICSGSLNQLVDAWVGSSGKGSSPDELQDLVEQVMILKKAADMWGRDANLGGGSLAGKMIEYASILASQGCLDTALNYLKDSNDPSINTLKERLQLSLGYVRPTRQQIAPRSRQSSESSAAGLRYKRPSHPSAPVKRGSDVYQPTDFSNLTGPVHPPSATYNTSSVLNSGYGAPNQFSPAPPSNNPGLLSYAQSNAANSVPTGLPPRPPTTGTPGGVPTLYNPAEAAAEMVPPATHEPLQRKMSGNALPRPPVSNVASGWNDPPPIIAKSKSLQQPSNNQQLITHPIFGTTPEPVQAASYSYGSNAAAPQPGGAYPPPPPTAASQPYGAAAPPPPPNAATQSYGGGIQPSQSAASQPYGGNFAPPPTATNFPPPTAANQPYGAPVQPPPTAASQPYGSTTTPPPSASGQQQYGSAMHPPPSQYGSNIMTPSVGAPQQYGTGISSNQPFGSSVPPPPTAATQPYGSAFAPQASNQQFAPPPTAANQPYGAAMPPPPPTAAAQPYGTVRY</sequence>
<evidence type="ECO:0000256" key="10">
    <source>
        <dbReference type="SAM" id="MobiDB-lite"/>
    </source>
</evidence>
<feature type="region of interest" description="Disordered" evidence="10">
    <location>
        <begin position="864"/>
        <end position="887"/>
    </location>
</feature>
<organism evidence="11 12">
    <name type="scientific">Orchesella cincta</name>
    <name type="common">Springtail</name>
    <name type="synonym">Podura cincta</name>
    <dbReference type="NCBI Taxonomy" id="48709"/>
    <lineage>
        <taxon>Eukaryota</taxon>
        <taxon>Metazoa</taxon>
        <taxon>Ecdysozoa</taxon>
        <taxon>Arthropoda</taxon>
        <taxon>Hexapoda</taxon>
        <taxon>Collembola</taxon>
        <taxon>Entomobryomorpha</taxon>
        <taxon>Entomobryoidea</taxon>
        <taxon>Orchesellidae</taxon>
        <taxon>Orchesellinae</taxon>
        <taxon>Orchesella</taxon>
    </lineage>
</organism>
<dbReference type="Proteomes" id="UP000094527">
    <property type="component" value="Unassembled WGS sequence"/>
</dbReference>
<feature type="compositionally biased region" description="Pro residues" evidence="10">
    <location>
        <begin position="1031"/>
        <end position="1043"/>
    </location>
</feature>
<keyword evidence="6" id="KW-0256">Endoplasmic reticulum</keyword>
<evidence type="ECO:0000256" key="6">
    <source>
        <dbReference type="ARBA" id="ARBA00022824"/>
    </source>
</evidence>
<evidence type="ECO:0000256" key="1">
    <source>
        <dbReference type="ARBA" id="ARBA00004240"/>
    </source>
</evidence>
<keyword evidence="4 9" id="KW-0853">WD repeat</keyword>
<keyword evidence="3" id="KW-0813">Transport</keyword>
<keyword evidence="5" id="KW-0677">Repeat</keyword>
<evidence type="ECO:0000256" key="8">
    <source>
        <dbReference type="ARBA" id="ARBA00022927"/>
    </source>
</evidence>
<dbReference type="EMBL" id="LJIJ01000523">
    <property type="protein sequence ID" value="ODM96585.1"/>
    <property type="molecule type" value="Genomic_DNA"/>
</dbReference>
<accession>A0A1D2MV44</accession>
<feature type="repeat" description="WD" evidence="9">
    <location>
        <begin position="110"/>
        <end position="152"/>
    </location>
</feature>
<reference evidence="11 12" key="1">
    <citation type="journal article" date="2016" name="Genome Biol. Evol.">
        <title>Gene Family Evolution Reflects Adaptation to Soil Environmental Stressors in the Genome of the Collembolan Orchesella cincta.</title>
        <authorList>
            <person name="Faddeeva-Vakhrusheva A."/>
            <person name="Derks M.F."/>
            <person name="Anvar S.Y."/>
            <person name="Agamennone V."/>
            <person name="Suring W."/>
            <person name="Smit S."/>
            <person name="van Straalen N.M."/>
            <person name="Roelofs D."/>
        </authorList>
    </citation>
    <scope>NUCLEOTIDE SEQUENCE [LARGE SCALE GENOMIC DNA]</scope>
    <source>
        <tissue evidence="11">Mixed pool</tissue>
    </source>
</reference>
<dbReference type="InterPro" id="IPR001680">
    <property type="entry name" value="WD40_rpt"/>
</dbReference>
<feature type="region of interest" description="Disordered" evidence="10">
    <location>
        <begin position="840"/>
        <end position="859"/>
    </location>
</feature>
<feature type="compositionally biased region" description="Low complexity" evidence="10">
    <location>
        <begin position="971"/>
        <end position="981"/>
    </location>
</feature>
<dbReference type="InterPro" id="IPR036322">
    <property type="entry name" value="WD40_repeat_dom_sf"/>
</dbReference>
<dbReference type="GO" id="GO:0007029">
    <property type="term" value="P:endoplasmic reticulum organization"/>
    <property type="evidence" value="ECO:0007669"/>
    <property type="project" value="TreeGrafter"/>
</dbReference>
<proteinExistence type="inferred from homology"/>
<evidence type="ECO:0000256" key="4">
    <source>
        <dbReference type="ARBA" id="ARBA00022574"/>
    </source>
</evidence>
<gene>
    <name evidence="11" type="ORF">Ocin01_10096</name>
</gene>
<dbReference type="Gene3D" id="1.25.40.1030">
    <property type="match status" value="1"/>
</dbReference>
<feature type="compositionally biased region" description="Low complexity" evidence="10">
    <location>
        <begin position="1166"/>
        <end position="1176"/>
    </location>
</feature>
<keyword evidence="12" id="KW-1185">Reference proteome</keyword>
<feature type="region of interest" description="Disordered" evidence="10">
    <location>
        <begin position="350"/>
        <end position="372"/>
    </location>
</feature>
<dbReference type="Gene3D" id="2.130.10.10">
    <property type="entry name" value="YVTN repeat-like/Quinoprotein amine dehydrogenase"/>
    <property type="match status" value="1"/>
</dbReference>
<keyword evidence="7" id="KW-0931">ER-Golgi transport</keyword>
<comment type="similarity">
    <text evidence="2">Belongs to the WD repeat SEC31 family.</text>
</comment>
<feature type="region of interest" description="Disordered" evidence="10">
    <location>
        <begin position="971"/>
        <end position="1176"/>
    </location>
</feature>
<feature type="region of interest" description="Disordered" evidence="10">
    <location>
        <begin position="770"/>
        <end position="835"/>
    </location>
</feature>
<dbReference type="GO" id="GO:0030127">
    <property type="term" value="C:COPII vesicle coat"/>
    <property type="evidence" value="ECO:0007669"/>
    <property type="project" value="TreeGrafter"/>
</dbReference>
<dbReference type="InterPro" id="IPR015943">
    <property type="entry name" value="WD40/YVTN_repeat-like_dom_sf"/>
</dbReference>
<dbReference type="GO" id="GO:0090110">
    <property type="term" value="P:COPII-coated vesicle cargo loading"/>
    <property type="evidence" value="ECO:0007669"/>
    <property type="project" value="TreeGrafter"/>
</dbReference>
<feature type="compositionally biased region" description="Polar residues" evidence="10">
    <location>
        <begin position="1105"/>
        <end position="1117"/>
    </location>
</feature>
<dbReference type="AlphaFoldDB" id="A0A1D2MV44"/>
<dbReference type="GO" id="GO:0070971">
    <property type="term" value="C:endoplasmic reticulum exit site"/>
    <property type="evidence" value="ECO:0007669"/>
    <property type="project" value="TreeGrafter"/>
</dbReference>
<dbReference type="PROSITE" id="PS50082">
    <property type="entry name" value="WD_REPEATS_2"/>
    <property type="match status" value="1"/>
</dbReference>
<evidence type="ECO:0000313" key="11">
    <source>
        <dbReference type="EMBL" id="ODM96585.1"/>
    </source>
</evidence>
<evidence type="ECO:0000256" key="3">
    <source>
        <dbReference type="ARBA" id="ARBA00022448"/>
    </source>
</evidence>
<comment type="caution">
    <text evidence="11">The sequence shown here is derived from an EMBL/GenBank/DDBJ whole genome shotgun (WGS) entry which is preliminary data.</text>
</comment>
<dbReference type="GO" id="GO:0015031">
    <property type="term" value="P:protein transport"/>
    <property type="evidence" value="ECO:0007669"/>
    <property type="project" value="UniProtKB-KW"/>
</dbReference>
<dbReference type="SUPFAM" id="SSF50978">
    <property type="entry name" value="WD40 repeat-like"/>
    <property type="match status" value="1"/>
</dbReference>
<feature type="compositionally biased region" description="Polar residues" evidence="10">
    <location>
        <begin position="1059"/>
        <end position="1081"/>
    </location>
</feature>
<protein>
    <submittedName>
        <fullName evidence="11">Protein transport protein Sec31A</fullName>
    </submittedName>
</protein>
<dbReference type="PANTHER" id="PTHR13923">
    <property type="entry name" value="SEC31-RELATED PROTEIN"/>
    <property type="match status" value="1"/>
</dbReference>
<dbReference type="Pfam" id="PF00400">
    <property type="entry name" value="WD40"/>
    <property type="match status" value="1"/>
</dbReference>
<keyword evidence="8" id="KW-0653">Protein transport</keyword>